<organism evidence="2 3">
    <name type="scientific">Fusarium oxysporum f. sp. cubense</name>
    <dbReference type="NCBI Taxonomy" id="61366"/>
    <lineage>
        <taxon>Eukaryota</taxon>
        <taxon>Fungi</taxon>
        <taxon>Dikarya</taxon>
        <taxon>Ascomycota</taxon>
        <taxon>Pezizomycotina</taxon>
        <taxon>Sordariomycetes</taxon>
        <taxon>Hypocreomycetidae</taxon>
        <taxon>Hypocreales</taxon>
        <taxon>Nectriaceae</taxon>
        <taxon>Fusarium</taxon>
        <taxon>Fusarium oxysporum species complex</taxon>
    </lineage>
</organism>
<feature type="compositionally biased region" description="Polar residues" evidence="1">
    <location>
        <begin position="109"/>
        <end position="119"/>
    </location>
</feature>
<comment type="caution">
    <text evidence="2">The sequence shown here is derived from an EMBL/GenBank/DDBJ whole genome shotgun (WGS) entry which is preliminary data.</text>
</comment>
<dbReference type="EMBL" id="VMNF01000013">
    <property type="protein sequence ID" value="TXB97860.1"/>
    <property type="molecule type" value="Genomic_DNA"/>
</dbReference>
<evidence type="ECO:0000313" key="3">
    <source>
        <dbReference type="Proteomes" id="UP000321331"/>
    </source>
</evidence>
<accession>A0A5C6SK95</accession>
<dbReference type="AlphaFoldDB" id="A0A5C6SK95"/>
<dbReference type="Proteomes" id="UP000321331">
    <property type="component" value="Unassembled WGS sequence"/>
</dbReference>
<gene>
    <name evidence="2" type="ORF">FocTR4_00017098</name>
</gene>
<evidence type="ECO:0000256" key="1">
    <source>
        <dbReference type="SAM" id="MobiDB-lite"/>
    </source>
</evidence>
<name>A0A5C6SK95_FUSOC</name>
<feature type="region of interest" description="Disordered" evidence="1">
    <location>
        <begin position="1"/>
        <end position="28"/>
    </location>
</feature>
<proteinExistence type="predicted"/>
<reference evidence="2 3" key="1">
    <citation type="submission" date="2019-07" db="EMBL/GenBank/DDBJ databases">
        <title>The First High-Quality Draft Genome Sequence of the Causal Agent of the Current Panama Disease Epidemic.</title>
        <authorList>
            <person name="Warmington R.J."/>
            <person name="Kay W."/>
            <person name="Jeffries A."/>
            <person name="Bebber D."/>
            <person name="Moore K."/>
            <person name="Studholme D.J."/>
        </authorList>
    </citation>
    <scope>NUCLEOTIDE SEQUENCE [LARGE SCALE GENOMIC DNA]</scope>
    <source>
        <strain evidence="2 3">TR4</strain>
    </source>
</reference>
<sequence>MDYDWSRQQGAFVHPHPSTTQPFEPSGSVPLPLSISVANLSAPPSQDTAQTVPLTHLSSSALPTENIPFYGMATTGVLSYTLNNTPPTIAPLIAQFQTQPCSRPPKAPFTSNAPRQTHL</sequence>
<protein>
    <submittedName>
        <fullName evidence="2">Uncharacterized protein</fullName>
    </submittedName>
</protein>
<feature type="region of interest" description="Disordered" evidence="1">
    <location>
        <begin position="99"/>
        <end position="119"/>
    </location>
</feature>
<evidence type="ECO:0000313" key="2">
    <source>
        <dbReference type="EMBL" id="TXB97860.1"/>
    </source>
</evidence>